<feature type="region of interest" description="Disordered" evidence="1">
    <location>
        <begin position="429"/>
        <end position="472"/>
    </location>
</feature>
<name>A0A1G1W080_9BACT</name>
<proteinExistence type="predicted"/>
<evidence type="ECO:0000313" key="2">
    <source>
        <dbReference type="EMBL" id="OGY20827.1"/>
    </source>
</evidence>
<accession>A0A1G1W080</accession>
<protein>
    <submittedName>
        <fullName evidence="2">Uncharacterized protein</fullName>
    </submittedName>
</protein>
<evidence type="ECO:0000256" key="1">
    <source>
        <dbReference type="SAM" id="MobiDB-lite"/>
    </source>
</evidence>
<dbReference type="Proteomes" id="UP000176723">
    <property type="component" value="Unassembled WGS sequence"/>
</dbReference>
<feature type="compositionally biased region" description="Polar residues" evidence="1">
    <location>
        <begin position="436"/>
        <end position="446"/>
    </location>
</feature>
<organism evidence="2 3">
    <name type="scientific">Candidatus Chisholmbacteria bacterium RIFCSPLOWO2_01_FULL_49_14</name>
    <dbReference type="NCBI Taxonomy" id="1797593"/>
    <lineage>
        <taxon>Bacteria</taxon>
        <taxon>Candidatus Chisholmiibacteriota</taxon>
    </lineage>
</organism>
<comment type="caution">
    <text evidence="2">The sequence shown here is derived from an EMBL/GenBank/DDBJ whole genome shotgun (WGS) entry which is preliminary data.</text>
</comment>
<dbReference type="EMBL" id="MHCL01000022">
    <property type="protein sequence ID" value="OGY20827.1"/>
    <property type="molecule type" value="Genomic_DNA"/>
</dbReference>
<sequence>MPNTESQIVSHPEVKETISTVEQLALITRWTVPSVEVDDLIHIEEDKVAVPIEKEQWTALLAEVARVRADSQNQEGIEVGYYPEGFIVNGAYMYAPPEQIKTSRRRYAPTILPSLDSAMFHLFPHSEELTEFTKVVQARGGSPVDHQDTIDPDEAWALAKAWSEIGIGFFSDPLVQGYKRIDSRFGWPVIVFEQPEDLYRFQPYPSYRVPDGTQAVSFVATHMTTPHPGEILENTPFVACVEGCPPEIQEQHIRSQLTFAMARHQETFTPVLISKEPANLEEDLELRIKEYILELSIREKGAIPINWHKSGIVTQAILAAKDQLFTKKLRKTPVRKPFYIGNHPDRFQLGPDYEEKISEWLSDDMEEAFEAIDTEAMGAAGQIPLMGKARELWLVRLNYFSFFPLTDWPEAAQRFNEWEGRHEFRRSFNIPREIITSPNQKESPSQEGGEAVSHTESSPSIMPEHSASDSQV</sequence>
<evidence type="ECO:0000313" key="3">
    <source>
        <dbReference type="Proteomes" id="UP000176723"/>
    </source>
</evidence>
<gene>
    <name evidence="2" type="ORF">A3A65_02620</name>
</gene>
<dbReference type="AlphaFoldDB" id="A0A1G1W080"/>
<reference evidence="2 3" key="1">
    <citation type="journal article" date="2016" name="Nat. Commun.">
        <title>Thousands of microbial genomes shed light on interconnected biogeochemical processes in an aquifer system.</title>
        <authorList>
            <person name="Anantharaman K."/>
            <person name="Brown C.T."/>
            <person name="Hug L.A."/>
            <person name="Sharon I."/>
            <person name="Castelle C.J."/>
            <person name="Probst A.J."/>
            <person name="Thomas B.C."/>
            <person name="Singh A."/>
            <person name="Wilkins M.J."/>
            <person name="Karaoz U."/>
            <person name="Brodie E.L."/>
            <person name="Williams K.H."/>
            <person name="Hubbard S.S."/>
            <person name="Banfield J.F."/>
        </authorList>
    </citation>
    <scope>NUCLEOTIDE SEQUENCE [LARGE SCALE GENOMIC DNA]</scope>
</reference>